<dbReference type="GO" id="GO:0016491">
    <property type="term" value="F:oxidoreductase activity"/>
    <property type="evidence" value="ECO:0007669"/>
    <property type="project" value="UniProtKB-KW"/>
</dbReference>
<evidence type="ECO:0000256" key="2">
    <source>
        <dbReference type="ARBA" id="ARBA00022630"/>
    </source>
</evidence>
<dbReference type="PANTHER" id="PTHR11748">
    <property type="entry name" value="D-LACTATE DEHYDROGENASE"/>
    <property type="match status" value="1"/>
</dbReference>
<accession>F0QYH4</accession>
<comment type="cofactor">
    <cofactor evidence="1">
        <name>FAD</name>
        <dbReference type="ChEBI" id="CHEBI:57692"/>
    </cofactor>
</comment>
<organism evidence="6 7">
    <name type="scientific">Vulcanisaeta moutnovskia (strain 768-28)</name>
    <dbReference type="NCBI Taxonomy" id="985053"/>
    <lineage>
        <taxon>Archaea</taxon>
        <taxon>Thermoproteota</taxon>
        <taxon>Thermoprotei</taxon>
        <taxon>Thermoproteales</taxon>
        <taxon>Thermoproteaceae</taxon>
        <taxon>Vulcanisaeta</taxon>
    </lineage>
</organism>
<evidence type="ECO:0000313" key="6">
    <source>
        <dbReference type="EMBL" id="ADY01407.1"/>
    </source>
</evidence>
<keyword evidence="4" id="KW-0560">Oxidoreductase</keyword>
<dbReference type="InterPro" id="IPR036318">
    <property type="entry name" value="FAD-bd_PCMH-like_sf"/>
</dbReference>
<sequence length="396" mass="44075">MTLEIALRNIEREVSNDSVREPTNKYIIDGLSPKVVLYPRDINELSVIMKNVSREKLSVIPIVNGSKVFMGNVPKSYDVALDLSRVHKVIEPDPEEMVGTYGVSASFNETQEALKRVGRRLPIDPPLSNYSSIGGIFSCNLFGPLTYIFMTTRDITLRVRAVMPDGTIVRWGTGMIKDVAGYNIKRLFIGSCGSLGIIYEVMSRIAAIPDVIAVAKVDKELGLLITRRLKPYGVIIINGTMYLRFEGIREEVEYRLSKLGEVSKIEVFYGNEADGLWYRLTSINEIFNYSVVLKVITPQAKLENAVKELPSDYLVKMPMIGEAYLGINSIDINTLNAARERINDLGGYLVILKAPVDIKRGIDVWGIGQNIDIMSKMKSVFDPAGIMNPGRFVGGL</sequence>
<evidence type="ECO:0000256" key="4">
    <source>
        <dbReference type="ARBA" id="ARBA00023002"/>
    </source>
</evidence>
<dbReference type="Pfam" id="PF01565">
    <property type="entry name" value="FAD_binding_4"/>
    <property type="match status" value="1"/>
</dbReference>
<feature type="domain" description="FAD-binding PCMH-type" evidence="5">
    <location>
        <begin position="28"/>
        <end position="208"/>
    </location>
</feature>
<dbReference type="Pfam" id="PF02913">
    <property type="entry name" value="FAD-oxidase_C"/>
    <property type="match status" value="1"/>
</dbReference>
<dbReference type="GO" id="GO:0071949">
    <property type="term" value="F:FAD binding"/>
    <property type="evidence" value="ECO:0007669"/>
    <property type="project" value="InterPro"/>
</dbReference>
<dbReference type="InterPro" id="IPR016164">
    <property type="entry name" value="FAD-linked_Oxase-like_C"/>
</dbReference>
<dbReference type="PROSITE" id="PS51387">
    <property type="entry name" value="FAD_PCMH"/>
    <property type="match status" value="1"/>
</dbReference>
<dbReference type="InterPro" id="IPR016169">
    <property type="entry name" value="FAD-bd_PCMH_sub2"/>
</dbReference>
<dbReference type="InterPro" id="IPR004113">
    <property type="entry name" value="FAD-bd_oxidored_4_C"/>
</dbReference>
<dbReference type="InterPro" id="IPR016166">
    <property type="entry name" value="FAD-bd_PCMH"/>
</dbReference>
<gene>
    <name evidence="6" type="ordered locus">VMUT_1202</name>
</gene>
<dbReference type="KEGG" id="vmo:VMUT_1202"/>
<dbReference type="RefSeq" id="WP_013604569.1">
    <property type="nucleotide sequence ID" value="NC_015151.1"/>
</dbReference>
<evidence type="ECO:0000256" key="3">
    <source>
        <dbReference type="ARBA" id="ARBA00022827"/>
    </source>
</evidence>
<proteinExistence type="predicted"/>
<dbReference type="SUPFAM" id="SSF56176">
    <property type="entry name" value="FAD-binding/transporter-associated domain-like"/>
    <property type="match status" value="1"/>
</dbReference>
<dbReference type="STRING" id="985053.VMUT_1202"/>
<dbReference type="EMBL" id="CP002529">
    <property type="protein sequence ID" value="ADY01407.1"/>
    <property type="molecule type" value="Genomic_DNA"/>
</dbReference>
<dbReference type="SUPFAM" id="SSF55103">
    <property type="entry name" value="FAD-linked oxidases, C-terminal domain"/>
    <property type="match status" value="1"/>
</dbReference>
<evidence type="ECO:0000259" key="5">
    <source>
        <dbReference type="PROSITE" id="PS51387"/>
    </source>
</evidence>
<dbReference type="OrthoDB" id="26910at2157"/>
<reference evidence="6 7" key="1">
    <citation type="journal article" date="2011" name="J. Bacteriol.">
        <title>Complete genome sequence of 'Vulcanisaeta moutnovskia' strain 768-28, a novel member of the hyperthermophilic crenarchaeal genus vulcanisaeta.</title>
        <authorList>
            <person name="Gumerov V.M."/>
            <person name="Mardanov A.V."/>
            <person name="Beletsky A.V."/>
            <person name="Prokofeva M.I."/>
            <person name="Bonch-Osmolovskaya E.A."/>
            <person name="Ravin N.V."/>
            <person name="Skryabin K.G."/>
        </authorList>
    </citation>
    <scope>NUCLEOTIDE SEQUENCE [LARGE SCALE GENOMIC DNA]</scope>
    <source>
        <strain evidence="6 7">768-28</strain>
    </source>
</reference>
<dbReference type="InterPro" id="IPR016171">
    <property type="entry name" value="Vanillyl_alc_oxidase_C-sub2"/>
</dbReference>
<dbReference type="GeneID" id="10288854"/>
<protein>
    <submittedName>
        <fullName evidence="6">Glycolate oxidase subunit E</fullName>
    </submittedName>
</protein>
<dbReference type="Proteomes" id="UP000007485">
    <property type="component" value="Chromosome"/>
</dbReference>
<keyword evidence="3" id="KW-0274">FAD</keyword>
<dbReference type="AlphaFoldDB" id="F0QYH4"/>
<dbReference type="PANTHER" id="PTHR11748:SF103">
    <property type="entry name" value="GLYCOLATE OXIDASE SUBUNIT GLCE"/>
    <property type="match status" value="1"/>
</dbReference>
<dbReference type="InterPro" id="IPR006094">
    <property type="entry name" value="Oxid_FAD_bind_N"/>
</dbReference>
<dbReference type="HOGENOM" id="CLU_017779_0_1_2"/>
<keyword evidence="7" id="KW-1185">Reference proteome</keyword>
<name>F0QYH4_VULM7</name>
<keyword evidence="2" id="KW-0285">Flavoprotein</keyword>
<dbReference type="eggNOG" id="arCOG00344">
    <property type="taxonomic scope" value="Archaea"/>
</dbReference>
<evidence type="ECO:0000256" key="1">
    <source>
        <dbReference type="ARBA" id="ARBA00001974"/>
    </source>
</evidence>
<dbReference type="Gene3D" id="3.30.465.10">
    <property type="match status" value="1"/>
</dbReference>
<dbReference type="Gene3D" id="1.10.45.10">
    <property type="entry name" value="Vanillyl-alcohol Oxidase, Chain A, domain 4"/>
    <property type="match status" value="1"/>
</dbReference>
<evidence type="ECO:0000313" key="7">
    <source>
        <dbReference type="Proteomes" id="UP000007485"/>
    </source>
</evidence>